<reference evidence="3" key="1">
    <citation type="journal article" date="2019" name="Int. J. Syst. Evol. Microbiol.">
        <title>The Global Catalogue of Microorganisms (GCM) 10K type strain sequencing project: providing services to taxonomists for standard genome sequencing and annotation.</title>
        <authorList>
            <consortium name="The Broad Institute Genomics Platform"/>
            <consortium name="The Broad Institute Genome Sequencing Center for Infectious Disease"/>
            <person name="Wu L."/>
            <person name="Ma J."/>
        </authorList>
    </citation>
    <scope>NUCLEOTIDE SEQUENCE [LARGE SCALE GENOMIC DNA]</scope>
    <source>
        <strain evidence="3">JCM 16956</strain>
    </source>
</reference>
<accession>A0ABP7L809</accession>
<dbReference type="Gene3D" id="3.30.530.20">
    <property type="match status" value="1"/>
</dbReference>
<feature type="region of interest" description="Disordered" evidence="1">
    <location>
        <begin position="122"/>
        <end position="154"/>
    </location>
</feature>
<gene>
    <name evidence="2" type="ORF">GCM10022244_03390</name>
</gene>
<dbReference type="EMBL" id="BAABAJ010000001">
    <property type="protein sequence ID" value="GAA3896566.1"/>
    <property type="molecule type" value="Genomic_DNA"/>
</dbReference>
<feature type="region of interest" description="Disordered" evidence="1">
    <location>
        <begin position="68"/>
        <end position="104"/>
    </location>
</feature>
<dbReference type="Proteomes" id="UP001501000">
    <property type="component" value="Unassembled WGS sequence"/>
</dbReference>
<proteinExistence type="predicted"/>
<comment type="caution">
    <text evidence="2">The sequence shown here is derived from an EMBL/GenBank/DDBJ whole genome shotgun (WGS) entry which is preliminary data.</text>
</comment>
<sequence length="154" mass="16170">MAGKRTLLTAAAGLAAGAVALRRLTARSQGPGDANRWLVVTVQRAPEDVRPHELGPLKEFGDRIETRIGAAPGDRGTELAARFRDPEAEGTGSVTARVTGDDPRQDLRRALREAKALLEAGEVLLPDAPPTDHETPGGKLIGTLSRRAGGEGVL</sequence>
<organism evidence="2 3">
    <name type="scientific">Streptomyces gulbargensis</name>
    <dbReference type="NCBI Taxonomy" id="364901"/>
    <lineage>
        <taxon>Bacteria</taxon>
        <taxon>Bacillati</taxon>
        <taxon>Actinomycetota</taxon>
        <taxon>Actinomycetes</taxon>
        <taxon>Kitasatosporales</taxon>
        <taxon>Streptomycetaceae</taxon>
        <taxon>Streptomyces</taxon>
    </lineage>
</organism>
<dbReference type="RefSeq" id="WP_345277989.1">
    <property type="nucleotide sequence ID" value="NZ_BAABAJ010000001.1"/>
</dbReference>
<evidence type="ECO:0000256" key="1">
    <source>
        <dbReference type="SAM" id="MobiDB-lite"/>
    </source>
</evidence>
<protein>
    <submittedName>
        <fullName evidence="2">Uncharacterized protein</fullName>
    </submittedName>
</protein>
<evidence type="ECO:0000313" key="3">
    <source>
        <dbReference type="Proteomes" id="UP001501000"/>
    </source>
</evidence>
<keyword evidence="3" id="KW-1185">Reference proteome</keyword>
<feature type="compositionally biased region" description="Basic and acidic residues" evidence="1">
    <location>
        <begin position="75"/>
        <end position="87"/>
    </location>
</feature>
<evidence type="ECO:0000313" key="2">
    <source>
        <dbReference type="EMBL" id="GAA3896566.1"/>
    </source>
</evidence>
<name>A0ABP7L809_9ACTN</name>
<dbReference type="InterPro" id="IPR023393">
    <property type="entry name" value="START-like_dom_sf"/>
</dbReference>